<evidence type="ECO:0000313" key="3">
    <source>
        <dbReference type="Proteomes" id="UP001153954"/>
    </source>
</evidence>
<feature type="region of interest" description="Disordered" evidence="1">
    <location>
        <begin position="1"/>
        <end position="156"/>
    </location>
</feature>
<name>A0AAU9U556_EUPED</name>
<organism evidence="2 3">
    <name type="scientific">Euphydryas editha</name>
    <name type="common">Edith's checkerspot</name>
    <dbReference type="NCBI Taxonomy" id="104508"/>
    <lineage>
        <taxon>Eukaryota</taxon>
        <taxon>Metazoa</taxon>
        <taxon>Ecdysozoa</taxon>
        <taxon>Arthropoda</taxon>
        <taxon>Hexapoda</taxon>
        <taxon>Insecta</taxon>
        <taxon>Pterygota</taxon>
        <taxon>Neoptera</taxon>
        <taxon>Endopterygota</taxon>
        <taxon>Lepidoptera</taxon>
        <taxon>Glossata</taxon>
        <taxon>Ditrysia</taxon>
        <taxon>Papilionoidea</taxon>
        <taxon>Nymphalidae</taxon>
        <taxon>Nymphalinae</taxon>
        <taxon>Euphydryas</taxon>
    </lineage>
</organism>
<feature type="compositionally biased region" description="Basic residues" evidence="1">
    <location>
        <begin position="54"/>
        <end position="63"/>
    </location>
</feature>
<protein>
    <submittedName>
        <fullName evidence="2">Uncharacterized protein</fullName>
    </submittedName>
</protein>
<dbReference type="PANTHER" id="PTHR10773:SF19">
    <property type="match status" value="1"/>
</dbReference>
<sequence length="365" mass="40869">MHELFTSGPHKGGHKSDKESVYFEDSDDSVKDPNFETKCINECSSSDSSSSRPTARKRTRRVSKVLTMEQKEQTHLFANTDTPCQSMSMTENQDTTPSMLKLKLQREMSASSKSSSSTSGSRSSSSSGSRSSSSNSSSSSSSSSNSSSRTSSKLSLPKNCCNSNEVFASLQCQQENIVENEVPELATSPTRKSTKKSKSCVDEWLTNKAKTLRNAGKSYTSRSKSRKQIPARSLKPPCSEKCKLECTKKITNSARAKLFENYWQLGDLSLQRNFIHKHIKPIIPAFRFTGKDQPRNVNYSFYFEVDGQMIRVCKTFFKATLDTNDRVIRTVIAKSENGFLKPDMRGKHNNHKKVSESSLFYKGSY</sequence>
<feature type="region of interest" description="Disordered" evidence="1">
    <location>
        <begin position="213"/>
        <end position="235"/>
    </location>
</feature>
<dbReference type="Proteomes" id="UP001153954">
    <property type="component" value="Unassembled WGS sequence"/>
</dbReference>
<feature type="compositionally biased region" description="Polar residues" evidence="1">
    <location>
        <begin position="76"/>
        <end position="98"/>
    </location>
</feature>
<keyword evidence="3" id="KW-1185">Reference proteome</keyword>
<dbReference type="PANTHER" id="PTHR10773">
    <property type="entry name" value="DNA-DIRECTED RNA POLYMERASES I, II, AND III SUBUNIT RPABC2"/>
    <property type="match status" value="1"/>
</dbReference>
<feature type="compositionally biased region" description="Low complexity" evidence="1">
    <location>
        <begin position="111"/>
        <end position="156"/>
    </location>
</feature>
<dbReference type="AlphaFoldDB" id="A0AAU9U556"/>
<dbReference type="EMBL" id="CAKOGL010000015">
    <property type="protein sequence ID" value="CAH2094969.1"/>
    <property type="molecule type" value="Genomic_DNA"/>
</dbReference>
<evidence type="ECO:0000256" key="1">
    <source>
        <dbReference type="SAM" id="MobiDB-lite"/>
    </source>
</evidence>
<accession>A0AAU9U556</accession>
<gene>
    <name evidence="2" type="ORF">EEDITHA_LOCUS10476</name>
</gene>
<comment type="caution">
    <text evidence="2">The sequence shown here is derived from an EMBL/GenBank/DDBJ whole genome shotgun (WGS) entry which is preliminary data.</text>
</comment>
<evidence type="ECO:0000313" key="2">
    <source>
        <dbReference type="EMBL" id="CAH2094969.1"/>
    </source>
</evidence>
<proteinExistence type="predicted"/>
<reference evidence="2" key="1">
    <citation type="submission" date="2022-03" db="EMBL/GenBank/DDBJ databases">
        <authorList>
            <person name="Tunstrom K."/>
        </authorList>
    </citation>
    <scope>NUCLEOTIDE SEQUENCE</scope>
</reference>